<feature type="transmembrane region" description="Helical" evidence="1">
    <location>
        <begin position="159"/>
        <end position="182"/>
    </location>
</feature>
<organism evidence="2 4">
    <name type="scientific">Schizosaccharomyces japonicus (strain yFS275 / FY16936)</name>
    <name type="common">Fission yeast</name>
    <dbReference type="NCBI Taxonomy" id="402676"/>
    <lineage>
        <taxon>Eukaryota</taxon>
        <taxon>Fungi</taxon>
        <taxon>Dikarya</taxon>
        <taxon>Ascomycota</taxon>
        <taxon>Taphrinomycotina</taxon>
        <taxon>Schizosaccharomycetes</taxon>
        <taxon>Schizosaccharomycetales</taxon>
        <taxon>Schizosaccharomycetaceae</taxon>
        <taxon>Schizosaccharomyces</taxon>
    </lineage>
</organism>
<accession>B6K2H1</accession>
<name>B6K2H1_SCHJY</name>
<keyword evidence="4" id="KW-1185">Reference proteome</keyword>
<dbReference type="Proteomes" id="UP000001744">
    <property type="component" value="Unassembled WGS sequence"/>
</dbReference>
<dbReference type="EMBL" id="KE651166">
    <property type="protein sequence ID" value="EEB07352.1"/>
    <property type="molecule type" value="Genomic_DNA"/>
</dbReference>
<proteinExistence type="predicted"/>
<dbReference type="OMA" id="AICQHNQ"/>
<dbReference type="AlphaFoldDB" id="B6K2H1"/>
<keyword evidence="1" id="KW-0472">Membrane</keyword>
<protein>
    <recommendedName>
        <fullName evidence="5">Transmembrane protein 66</fullName>
    </recommendedName>
</protein>
<evidence type="ECO:0000313" key="2">
    <source>
        <dbReference type="EMBL" id="EEB07352.1"/>
    </source>
</evidence>
<dbReference type="HOGENOM" id="CLU_1240757_0_0_1"/>
<sequence length="214" mass="24173">MTCTQLKVLSCVNKNLSSAIHAMHFLQFLVFFAVLFPVFGELVTLDHLQVITFQNALSNSFSYSDAKARSICEGSPCSSYAADLVVCRHNQINVDPEKIRWDCSFYETSDRTVVKNYAVSCSAFSSIYGAQDLANTCKLTYRLEWSTKGLLMHRPWRLFSFRVFSSTILLLMAGLFFLFASFEVFGTLGRSGSPYDDGSRWALQMFLEKHLASP</sequence>
<evidence type="ECO:0000313" key="3">
    <source>
        <dbReference type="JaponicusDB" id="SJAG_02440"/>
    </source>
</evidence>
<dbReference type="STRING" id="402676.B6K2H1"/>
<evidence type="ECO:0000256" key="1">
    <source>
        <dbReference type="SAM" id="Phobius"/>
    </source>
</evidence>
<keyword evidence="1" id="KW-0812">Transmembrane</keyword>
<gene>
    <name evidence="3" type="primary">meu29</name>
    <name evidence="2" type="ORF">SJAG_02440</name>
</gene>
<dbReference type="GeneID" id="7049187"/>
<evidence type="ECO:0008006" key="5">
    <source>
        <dbReference type="Google" id="ProtNLM"/>
    </source>
</evidence>
<evidence type="ECO:0000313" key="4">
    <source>
        <dbReference type="Proteomes" id="UP000001744"/>
    </source>
</evidence>
<reference evidence="2 4" key="1">
    <citation type="journal article" date="2011" name="Science">
        <title>Comparative functional genomics of the fission yeasts.</title>
        <authorList>
            <person name="Rhind N."/>
            <person name="Chen Z."/>
            <person name="Yassour M."/>
            <person name="Thompson D.A."/>
            <person name="Haas B.J."/>
            <person name="Habib N."/>
            <person name="Wapinski I."/>
            <person name="Roy S."/>
            <person name="Lin M.F."/>
            <person name="Heiman D.I."/>
            <person name="Young S.K."/>
            <person name="Furuya K."/>
            <person name="Guo Y."/>
            <person name="Pidoux A."/>
            <person name="Chen H.M."/>
            <person name="Robbertse B."/>
            <person name="Goldberg J.M."/>
            <person name="Aoki K."/>
            <person name="Bayne E.H."/>
            <person name="Berlin A.M."/>
            <person name="Desjardins C.A."/>
            <person name="Dobbs E."/>
            <person name="Dukaj L."/>
            <person name="Fan L."/>
            <person name="FitzGerald M.G."/>
            <person name="French C."/>
            <person name="Gujja S."/>
            <person name="Hansen K."/>
            <person name="Keifenheim D."/>
            <person name="Levin J.Z."/>
            <person name="Mosher R.A."/>
            <person name="Mueller C.A."/>
            <person name="Pfiffner J."/>
            <person name="Priest M."/>
            <person name="Russ C."/>
            <person name="Smialowska A."/>
            <person name="Swoboda P."/>
            <person name="Sykes S.M."/>
            <person name="Vaughn M."/>
            <person name="Vengrova S."/>
            <person name="Yoder R."/>
            <person name="Zeng Q."/>
            <person name="Allshire R."/>
            <person name="Baulcombe D."/>
            <person name="Birren B.W."/>
            <person name="Brown W."/>
            <person name="Ekwall K."/>
            <person name="Kellis M."/>
            <person name="Leatherwood J."/>
            <person name="Levin H."/>
            <person name="Margalit H."/>
            <person name="Martienssen R."/>
            <person name="Nieduszynski C.A."/>
            <person name="Spatafora J.W."/>
            <person name="Friedman N."/>
            <person name="Dalgaard J.Z."/>
            <person name="Baumann P."/>
            <person name="Niki H."/>
            <person name="Regev A."/>
            <person name="Nusbaum C."/>
        </authorList>
    </citation>
    <scope>NUCLEOTIDE SEQUENCE [LARGE SCALE GENOMIC DNA]</scope>
    <source>
        <strain evidence="4">yFS275 / FY16936</strain>
    </source>
</reference>
<dbReference type="OrthoDB" id="5315693at2759"/>
<dbReference type="RefSeq" id="XP_002173645.1">
    <property type="nucleotide sequence ID" value="XM_002173609.1"/>
</dbReference>
<dbReference type="JaponicusDB" id="SJAG_02440">
    <property type="gene designation" value="meu29"/>
</dbReference>
<dbReference type="VEuPathDB" id="FungiDB:SJAG_02440"/>
<keyword evidence="1" id="KW-1133">Transmembrane helix</keyword>
<feature type="transmembrane region" description="Helical" evidence="1">
    <location>
        <begin position="20"/>
        <end position="39"/>
    </location>
</feature>